<dbReference type="RefSeq" id="WP_140037125.1">
    <property type="nucleotide sequence ID" value="NZ_CP041040.1"/>
</dbReference>
<dbReference type="AlphaFoldDB" id="A0A4Y5YQX5"/>
<name>A0A4Y5YQX5_9MICO</name>
<reference evidence="1 2" key="1">
    <citation type="submission" date="2019-06" db="EMBL/GenBank/DDBJ databases">
        <title>Complete genome of Microbacterium foliorum M2.</title>
        <authorList>
            <person name="Cao G."/>
        </authorList>
    </citation>
    <scope>NUCLEOTIDE SEQUENCE [LARGE SCALE GENOMIC DNA]</scope>
    <source>
        <strain evidence="1 2">M2</strain>
    </source>
</reference>
<gene>
    <name evidence="1" type="ORF">FIV50_08875</name>
</gene>
<evidence type="ECO:0000313" key="1">
    <source>
        <dbReference type="EMBL" id="QDE34893.1"/>
    </source>
</evidence>
<proteinExistence type="predicted"/>
<dbReference type="OrthoDB" id="5078399at2"/>
<dbReference type="EMBL" id="CP041040">
    <property type="protein sequence ID" value="QDE34893.1"/>
    <property type="molecule type" value="Genomic_DNA"/>
</dbReference>
<organism evidence="1 2">
    <name type="scientific">Microbacterium foliorum</name>
    <dbReference type="NCBI Taxonomy" id="104336"/>
    <lineage>
        <taxon>Bacteria</taxon>
        <taxon>Bacillati</taxon>
        <taxon>Actinomycetota</taxon>
        <taxon>Actinomycetes</taxon>
        <taxon>Micrococcales</taxon>
        <taxon>Microbacteriaceae</taxon>
        <taxon>Microbacterium</taxon>
    </lineage>
</organism>
<protein>
    <submittedName>
        <fullName evidence="1">Uncharacterized protein</fullName>
    </submittedName>
</protein>
<accession>A0A4Y5YQX5</accession>
<sequence>MVRSDAERLVRIGTEFLQEAGFEPRDDGLEARLRAQDSEWTATALEIGDETRSRRGFWRGLLTDELPFPLPRALQPSIPPTLVVVAARHAAKGVGELVVFPHVSRRGDAEYARAAGPRIRAALQGITAAAGAEGAMLSHESLGGVPDDGAPFSQEVVREVLGWH</sequence>
<dbReference type="Proteomes" id="UP000316125">
    <property type="component" value="Chromosome"/>
</dbReference>
<evidence type="ECO:0000313" key="2">
    <source>
        <dbReference type="Proteomes" id="UP000316125"/>
    </source>
</evidence>